<dbReference type="Proteomes" id="UP000605201">
    <property type="component" value="Unassembled WGS sequence"/>
</dbReference>
<proteinExistence type="predicted"/>
<name>A0A8J6TSJ4_9BACT</name>
<comment type="caution">
    <text evidence="1">The sequence shown here is derived from an EMBL/GenBank/DDBJ whole genome shotgun (WGS) entry which is preliminary data.</text>
</comment>
<protein>
    <submittedName>
        <fullName evidence="1">Uncharacterized protein</fullName>
    </submittedName>
</protein>
<accession>A0A8J6TSJ4</accession>
<reference evidence="1 2" key="1">
    <citation type="submission" date="2020-08" db="EMBL/GenBank/DDBJ databases">
        <title>Bridging the membrane lipid divide: bacteria of the FCB group superphylum have the potential to synthesize archaeal ether lipids.</title>
        <authorList>
            <person name="Villanueva L."/>
            <person name="Von Meijenfeldt F.A.B."/>
            <person name="Westbye A.B."/>
            <person name="Yadav S."/>
            <person name="Hopmans E.C."/>
            <person name="Dutilh B.E."/>
            <person name="Sinninghe Damste J.S."/>
        </authorList>
    </citation>
    <scope>NUCLEOTIDE SEQUENCE [LARGE SCALE GENOMIC DNA]</scope>
    <source>
        <strain evidence="1">NIOZ-UU17</strain>
    </source>
</reference>
<evidence type="ECO:0000313" key="2">
    <source>
        <dbReference type="Proteomes" id="UP000605201"/>
    </source>
</evidence>
<sequence length="64" mass="7401">MNSTESILEQYREADFERRLNLFLECPALRTRFVEIDQSESSGSSSLEASRKDVAVNRCCRVWA</sequence>
<evidence type="ECO:0000313" key="1">
    <source>
        <dbReference type="EMBL" id="MBC8432245.1"/>
    </source>
</evidence>
<organism evidence="1 2">
    <name type="scientific">Candidatus Desulfatibia vada</name>
    <dbReference type="NCBI Taxonomy" id="2841696"/>
    <lineage>
        <taxon>Bacteria</taxon>
        <taxon>Pseudomonadati</taxon>
        <taxon>Thermodesulfobacteriota</taxon>
        <taxon>Desulfobacteria</taxon>
        <taxon>Desulfobacterales</taxon>
        <taxon>Desulfobacterales incertae sedis</taxon>
        <taxon>Candidatus Desulfatibia</taxon>
    </lineage>
</organism>
<dbReference type="AlphaFoldDB" id="A0A8J6TSJ4"/>
<gene>
    <name evidence="1" type="ORF">H8D96_10020</name>
</gene>
<dbReference type="EMBL" id="JACNIG010000213">
    <property type="protein sequence ID" value="MBC8432245.1"/>
    <property type="molecule type" value="Genomic_DNA"/>
</dbReference>